<reference evidence="1" key="1">
    <citation type="submission" date="2018-05" db="EMBL/GenBank/DDBJ databases">
        <authorList>
            <person name="Lanie J.A."/>
            <person name="Ng W.-L."/>
            <person name="Kazmierczak K.M."/>
            <person name="Andrzejewski T.M."/>
            <person name="Davidsen T.M."/>
            <person name="Wayne K.J."/>
            <person name="Tettelin H."/>
            <person name="Glass J.I."/>
            <person name="Rusch D."/>
            <person name="Podicherti R."/>
            <person name="Tsui H.-C.T."/>
            <person name="Winkler M.E."/>
        </authorList>
    </citation>
    <scope>NUCLEOTIDE SEQUENCE</scope>
</reference>
<sequence length="28" mass="3059">MKNIGVDYLPLAFIRSENCTGSGKQSKT</sequence>
<accession>A0A383CS52</accession>
<name>A0A383CS52_9ZZZZ</name>
<protein>
    <submittedName>
        <fullName evidence="1">Uncharacterized protein</fullName>
    </submittedName>
</protein>
<evidence type="ECO:0000313" key="1">
    <source>
        <dbReference type="EMBL" id="SVE34944.1"/>
    </source>
</evidence>
<dbReference type="EMBL" id="UINC01211160">
    <property type="protein sequence ID" value="SVE34944.1"/>
    <property type="molecule type" value="Genomic_DNA"/>
</dbReference>
<gene>
    <name evidence="1" type="ORF">METZ01_LOCUS487798</name>
</gene>
<dbReference type="AlphaFoldDB" id="A0A383CS52"/>
<proteinExistence type="predicted"/>
<organism evidence="1">
    <name type="scientific">marine metagenome</name>
    <dbReference type="NCBI Taxonomy" id="408172"/>
    <lineage>
        <taxon>unclassified sequences</taxon>
        <taxon>metagenomes</taxon>
        <taxon>ecological metagenomes</taxon>
    </lineage>
</organism>